<dbReference type="EMBL" id="JBBXMP010000008">
    <property type="protein sequence ID" value="KAL0070213.1"/>
    <property type="molecule type" value="Genomic_DNA"/>
</dbReference>
<accession>A0ABR3A924</accession>
<dbReference type="SUPFAM" id="SSF51197">
    <property type="entry name" value="Clavaminate synthase-like"/>
    <property type="match status" value="1"/>
</dbReference>
<dbReference type="InterPro" id="IPR005123">
    <property type="entry name" value="Oxoglu/Fe-dep_dioxygenase_dom"/>
</dbReference>
<dbReference type="PANTHER" id="PTHR21052">
    <property type="entry name" value="SPERMATOGENESIS ASSOCIATED 11-RELATED"/>
    <property type="match status" value="1"/>
</dbReference>
<dbReference type="InterPro" id="IPR037151">
    <property type="entry name" value="AlkB-like_sf"/>
</dbReference>
<dbReference type="InterPro" id="IPR032870">
    <property type="entry name" value="ALKBH7-like"/>
</dbReference>
<reference evidence="3 4" key="1">
    <citation type="submission" date="2024-05" db="EMBL/GenBank/DDBJ databases">
        <title>A draft genome resource for the thread blight pathogen Marasmius tenuissimus strain MS-2.</title>
        <authorList>
            <person name="Yulfo-Soto G.E."/>
            <person name="Baruah I.K."/>
            <person name="Amoako-Attah I."/>
            <person name="Bukari Y."/>
            <person name="Meinhardt L.W."/>
            <person name="Bailey B.A."/>
            <person name="Cohen S.P."/>
        </authorList>
    </citation>
    <scope>NUCLEOTIDE SEQUENCE [LARGE SCALE GENOMIC DNA]</scope>
    <source>
        <strain evidence="3 4">MS-2</strain>
    </source>
</reference>
<dbReference type="Pfam" id="PF13532">
    <property type="entry name" value="2OG-FeII_Oxy_2"/>
    <property type="match status" value="1"/>
</dbReference>
<evidence type="ECO:0000256" key="1">
    <source>
        <dbReference type="SAM" id="MobiDB-lite"/>
    </source>
</evidence>
<proteinExistence type="predicted"/>
<keyword evidence="4" id="KW-1185">Reference proteome</keyword>
<name>A0ABR3A924_9AGAR</name>
<organism evidence="3 4">
    <name type="scientific">Marasmius tenuissimus</name>
    <dbReference type="NCBI Taxonomy" id="585030"/>
    <lineage>
        <taxon>Eukaryota</taxon>
        <taxon>Fungi</taxon>
        <taxon>Dikarya</taxon>
        <taxon>Basidiomycota</taxon>
        <taxon>Agaricomycotina</taxon>
        <taxon>Agaricomycetes</taxon>
        <taxon>Agaricomycetidae</taxon>
        <taxon>Agaricales</taxon>
        <taxon>Marasmiineae</taxon>
        <taxon>Marasmiaceae</taxon>
        <taxon>Marasmius</taxon>
    </lineage>
</organism>
<dbReference type="Gene3D" id="2.60.120.590">
    <property type="entry name" value="Alpha-ketoglutarate-dependent dioxygenase AlkB-like"/>
    <property type="match status" value="1"/>
</dbReference>
<sequence>MTNVDETSLPPASLSETLKRKRSPQLESTETSSKRAALRISIPEEPDRSDLGSASSLFSARTAASSGSIESSIDILGQGDGNLEEQPSPAYLLCPPIPGLFFDPSILLPEAVADTVFRYCLGTYFTAPDVNQVMLFGRAPSSLSSSAPEKTKQVGIPPPLHSLLSTLSELLHPCLPPNIHSLLFPPVPTRARQAIINLYNPGEGITSHVDLLRRFGDGIVGVSLSSGCVMQFARQRSEETVDGGTDERQSYGTPSGYDLYLPERSILVMTEDARYKWTHGIPRRTRDYVESDTGGGWIDRKLRLSITFRWLLPGAEIVGGEGTENDSSSEEEV</sequence>
<dbReference type="PROSITE" id="PS51471">
    <property type="entry name" value="FE2OG_OXY"/>
    <property type="match status" value="1"/>
</dbReference>
<comment type="caution">
    <text evidence="3">The sequence shown here is derived from an EMBL/GenBank/DDBJ whole genome shotgun (WGS) entry which is preliminary data.</text>
</comment>
<feature type="region of interest" description="Disordered" evidence="1">
    <location>
        <begin position="1"/>
        <end position="53"/>
    </location>
</feature>
<evidence type="ECO:0000313" key="3">
    <source>
        <dbReference type="EMBL" id="KAL0070213.1"/>
    </source>
</evidence>
<dbReference type="PANTHER" id="PTHR21052:SF0">
    <property type="entry name" value="ALPHA-KETOGLUTARATE-DEPENDENT DIOXYGENASE ALKB HOMOLOG 7, MITOCHONDRIAL"/>
    <property type="match status" value="1"/>
</dbReference>
<gene>
    <name evidence="3" type="ORF">AAF712_002703</name>
</gene>
<dbReference type="InterPro" id="IPR027450">
    <property type="entry name" value="AlkB-like"/>
</dbReference>
<protein>
    <recommendedName>
        <fullName evidence="2">Fe2OG dioxygenase domain-containing protein</fullName>
    </recommendedName>
</protein>
<evidence type="ECO:0000259" key="2">
    <source>
        <dbReference type="PROSITE" id="PS51471"/>
    </source>
</evidence>
<dbReference type="Proteomes" id="UP001437256">
    <property type="component" value="Unassembled WGS sequence"/>
</dbReference>
<feature type="domain" description="Fe2OG dioxygenase" evidence="2">
    <location>
        <begin position="190"/>
        <end position="312"/>
    </location>
</feature>
<evidence type="ECO:0000313" key="4">
    <source>
        <dbReference type="Proteomes" id="UP001437256"/>
    </source>
</evidence>